<dbReference type="Proteomes" id="UP001148838">
    <property type="component" value="Unassembled WGS sequence"/>
</dbReference>
<feature type="domain" description="Transposase Tc1-like" evidence="1">
    <location>
        <begin position="61"/>
        <end position="128"/>
    </location>
</feature>
<protein>
    <recommendedName>
        <fullName evidence="1">Transposase Tc1-like domain-containing protein</fullName>
    </recommendedName>
</protein>
<keyword evidence="3" id="KW-1185">Reference proteome</keyword>
<proteinExistence type="predicted"/>
<dbReference type="InterPro" id="IPR002492">
    <property type="entry name" value="Transposase_Tc1-like"/>
</dbReference>
<dbReference type="EMBL" id="JAJSOF020000021">
    <property type="protein sequence ID" value="KAJ4437487.1"/>
    <property type="molecule type" value="Genomic_DNA"/>
</dbReference>
<evidence type="ECO:0000259" key="1">
    <source>
        <dbReference type="Pfam" id="PF01498"/>
    </source>
</evidence>
<evidence type="ECO:0000313" key="3">
    <source>
        <dbReference type="Proteomes" id="UP001148838"/>
    </source>
</evidence>
<name>A0ABQ8STL6_PERAM</name>
<reference evidence="2 3" key="1">
    <citation type="journal article" date="2022" name="Allergy">
        <title>Genome assembly and annotation of Periplaneta americana reveal a comprehensive cockroach allergen profile.</title>
        <authorList>
            <person name="Wang L."/>
            <person name="Xiong Q."/>
            <person name="Saelim N."/>
            <person name="Wang L."/>
            <person name="Nong W."/>
            <person name="Wan A.T."/>
            <person name="Shi M."/>
            <person name="Liu X."/>
            <person name="Cao Q."/>
            <person name="Hui J.H.L."/>
            <person name="Sookrung N."/>
            <person name="Leung T.F."/>
            <person name="Tungtrongchitr A."/>
            <person name="Tsui S.K.W."/>
        </authorList>
    </citation>
    <scope>NUCLEOTIDE SEQUENCE [LARGE SCALE GENOMIC DNA]</scope>
    <source>
        <strain evidence="2">PWHHKU_190912</strain>
    </source>
</reference>
<comment type="caution">
    <text evidence="2">The sequence shown here is derived from an EMBL/GenBank/DDBJ whole genome shotgun (WGS) entry which is preliminary data.</text>
</comment>
<gene>
    <name evidence="2" type="ORF">ANN_17631</name>
</gene>
<evidence type="ECO:0000313" key="2">
    <source>
        <dbReference type="EMBL" id="KAJ4437487.1"/>
    </source>
</evidence>
<organism evidence="2 3">
    <name type="scientific">Periplaneta americana</name>
    <name type="common">American cockroach</name>
    <name type="synonym">Blatta americana</name>
    <dbReference type="NCBI Taxonomy" id="6978"/>
    <lineage>
        <taxon>Eukaryota</taxon>
        <taxon>Metazoa</taxon>
        <taxon>Ecdysozoa</taxon>
        <taxon>Arthropoda</taxon>
        <taxon>Hexapoda</taxon>
        <taxon>Insecta</taxon>
        <taxon>Pterygota</taxon>
        <taxon>Neoptera</taxon>
        <taxon>Polyneoptera</taxon>
        <taxon>Dictyoptera</taxon>
        <taxon>Blattodea</taxon>
        <taxon>Blattoidea</taxon>
        <taxon>Blattidae</taxon>
        <taxon>Blattinae</taxon>
        <taxon>Periplaneta</taxon>
    </lineage>
</organism>
<dbReference type="Pfam" id="PF01498">
    <property type="entry name" value="HTH_Tnp_Tc3_2"/>
    <property type="match status" value="1"/>
</dbReference>
<accession>A0ABQ8STL6</accession>
<sequence>MADRRHRPDTCRQALLSLVREARFSATEAGRRLGARRWVRLSREGIEHHQPGSGRRRAQDAALVAEVEANLHQSASSIKVNAHFLGSSRTVMRCLRDVELSQRVAAMKGCITDDHRLFRLAFAEENVNFNWNKIIFSDEVTFSSDNYGRQI</sequence>